<name>A0A542XAC0_9MICO</name>
<feature type="compositionally biased region" description="Low complexity" evidence="4">
    <location>
        <begin position="26"/>
        <end position="52"/>
    </location>
</feature>
<feature type="domain" description="DNA-directed DNA polymerase family A palm" evidence="5">
    <location>
        <begin position="362"/>
        <end position="544"/>
    </location>
</feature>
<dbReference type="AlphaFoldDB" id="A0A542XAC0"/>
<comment type="catalytic activity">
    <reaction evidence="3">
        <text>DNA(n) + a 2'-deoxyribonucleoside 5'-triphosphate = DNA(n+1) + diphosphate</text>
        <dbReference type="Rhea" id="RHEA:22508"/>
        <dbReference type="Rhea" id="RHEA-COMP:17339"/>
        <dbReference type="Rhea" id="RHEA-COMP:17340"/>
        <dbReference type="ChEBI" id="CHEBI:33019"/>
        <dbReference type="ChEBI" id="CHEBI:61560"/>
        <dbReference type="ChEBI" id="CHEBI:173112"/>
        <dbReference type="EC" id="2.7.7.7"/>
    </reaction>
</comment>
<dbReference type="GO" id="GO:0003887">
    <property type="term" value="F:DNA-directed DNA polymerase activity"/>
    <property type="evidence" value="ECO:0007669"/>
    <property type="project" value="UniProtKB-EC"/>
</dbReference>
<evidence type="ECO:0000256" key="4">
    <source>
        <dbReference type="SAM" id="MobiDB-lite"/>
    </source>
</evidence>
<evidence type="ECO:0000313" key="6">
    <source>
        <dbReference type="EMBL" id="TQL32771.1"/>
    </source>
</evidence>
<evidence type="ECO:0000313" key="7">
    <source>
        <dbReference type="Proteomes" id="UP000318336"/>
    </source>
</evidence>
<accession>A0A542XAC0</accession>
<sequence>MRGSSLLALVRAPGTETYALVESGDDASAASDGGPSSRVPADGAAAGDPPGAGRLRFTGDAGALLPVLEELARSAPATRLVWWDRADLAPLAARGARLRRGWDLQEVHRLLVGGWSARLDQVWASAVGLPHDGLPPVPTGDLFDLAPTADEGLVRADGYLEPQLLTGELPRPDQLSAWGALALHVCRHQAALLGERGPQAVATAYSESGAAVLVTELEQLGLGVDRPTLEGLITRFAGERPRSEAEAVRLRRQRDAEVLRHVPGRQGTDLRNPAQVLELLRGVGVLVDDTRSGRLEAHRHTHPVVGPLLEWRKAERIATTYGWAWLDRHVGADDRLRGSWTVCDGGAGRMTAGAGLHSLPAALRPGIAAPEGRVLLRADLGQVEPRVLAVVSRDPAFAEASRADDLYADVAGQLGVDRPTAKIAVLAAMYGQTSGPAGAALARMERTYPTAMRFLQTAARRGEQGQPVQTYGGRVVRVAHPTNGEQARATGRFTRNAVVQGAAAELFKAWALTVRAALADHGSGAGRIVLMLHDELLIELPERDAEGALDLVEQTLAAAGRRWSGGAPVRFVVDARLVHRWSEAKD</sequence>
<dbReference type="Pfam" id="PF00476">
    <property type="entry name" value="DNA_pol_A"/>
    <property type="match status" value="1"/>
</dbReference>
<dbReference type="PANTHER" id="PTHR10133">
    <property type="entry name" value="DNA POLYMERASE I"/>
    <property type="match status" value="1"/>
</dbReference>
<dbReference type="PRINTS" id="PR00868">
    <property type="entry name" value="DNAPOLI"/>
</dbReference>
<dbReference type="Gene3D" id="1.10.150.20">
    <property type="entry name" value="5' to 3' exonuclease, C-terminal subdomain"/>
    <property type="match status" value="1"/>
</dbReference>
<dbReference type="Gene3D" id="3.30.70.370">
    <property type="match status" value="1"/>
</dbReference>
<reference evidence="6 7" key="1">
    <citation type="submission" date="2019-06" db="EMBL/GenBank/DDBJ databases">
        <title>Sequencing the genomes of 1000 actinobacteria strains.</title>
        <authorList>
            <person name="Klenk H.-P."/>
        </authorList>
    </citation>
    <scope>NUCLEOTIDE SEQUENCE [LARGE SCALE GENOMIC DNA]</scope>
    <source>
        <strain evidence="6 7">DSM 24617</strain>
    </source>
</reference>
<protein>
    <recommendedName>
        <fullName evidence="1">DNA-directed DNA polymerase</fullName>
        <ecNumber evidence="1">2.7.7.7</ecNumber>
    </recommendedName>
</protein>
<evidence type="ECO:0000256" key="3">
    <source>
        <dbReference type="ARBA" id="ARBA00049244"/>
    </source>
</evidence>
<dbReference type="InterPro" id="IPR001098">
    <property type="entry name" value="DNA-dir_DNA_pol_A_palm_dom"/>
</dbReference>
<keyword evidence="2" id="KW-0235">DNA replication</keyword>
<organism evidence="6 7">
    <name type="scientific">Barrientosiimonas humi</name>
    <dbReference type="NCBI Taxonomy" id="999931"/>
    <lineage>
        <taxon>Bacteria</taxon>
        <taxon>Bacillati</taxon>
        <taxon>Actinomycetota</taxon>
        <taxon>Actinomycetes</taxon>
        <taxon>Micrococcales</taxon>
        <taxon>Dermacoccaceae</taxon>
        <taxon>Barrientosiimonas</taxon>
    </lineage>
</organism>
<dbReference type="Proteomes" id="UP000318336">
    <property type="component" value="Unassembled WGS sequence"/>
</dbReference>
<dbReference type="GO" id="GO:0003677">
    <property type="term" value="F:DNA binding"/>
    <property type="evidence" value="ECO:0007669"/>
    <property type="project" value="InterPro"/>
</dbReference>
<feature type="region of interest" description="Disordered" evidence="4">
    <location>
        <begin position="25"/>
        <end position="52"/>
    </location>
</feature>
<dbReference type="SUPFAM" id="SSF56672">
    <property type="entry name" value="DNA/RNA polymerases"/>
    <property type="match status" value="1"/>
</dbReference>
<evidence type="ECO:0000256" key="1">
    <source>
        <dbReference type="ARBA" id="ARBA00012417"/>
    </source>
</evidence>
<dbReference type="GO" id="GO:0006302">
    <property type="term" value="P:double-strand break repair"/>
    <property type="evidence" value="ECO:0007669"/>
    <property type="project" value="TreeGrafter"/>
</dbReference>
<comment type="caution">
    <text evidence="6">The sequence shown here is derived from an EMBL/GenBank/DDBJ whole genome shotgun (WGS) entry which is preliminary data.</text>
</comment>
<gene>
    <name evidence="6" type="ORF">FB554_0903</name>
</gene>
<dbReference type="InterPro" id="IPR043502">
    <property type="entry name" value="DNA/RNA_pol_sf"/>
</dbReference>
<dbReference type="InterPro" id="IPR002298">
    <property type="entry name" value="DNA_polymerase_A"/>
</dbReference>
<proteinExistence type="predicted"/>
<evidence type="ECO:0000259" key="5">
    <source>
        <dbReference type="SMART" id="SM00482"/>
    </source>
</evidence>
<dbReference type="SMART" id="SM00482">
    <property type="entry name" value="POLAc"/>
    <property type="match status" value="1"/>
</dbReference>
<dbReference type="RefSeq" id="WP_170206780.1">
    <property type="nucleotide sequence ID" value="NZ_CAJTBP010000001.1"/>
</dbReference>
<dbReference type="GO" id="GO:0006261">
    <property type="term" value="P:DNA-templated DNA replication"/>
    <property type="evidence" value="ECO:0007669"/>
    <property type="project" value="InterPro"/>
</dbReference>
<evidence type="ECO:0000256" key="2">
    <source>
        <dbReference type="ARBA" id="ARBA00022705"/>
    </source>
</evidence>
<keyword evidence="7" id="KW-1185">Reference proteome</keyword>
<dbReference type="EMBL" id="VFOK01000001">
    <property type="protein sequence ID" value="TQL32771.1"/>
    <property type="molecule type" value="Genomic_DNA"/>
</dbReference>
<dbReference type="PANTHER" id="PTHR10133:SF27">
    <property type="entry name" value="DNA POLYMERASE NU"/>
    <property type="match status" value="1"/>
</dbReference>
<dbReference type="EC" id="2.7.7.7" evidence="1"/>